<accession>A0A448WG73</accession>
<evidence type="ECO:0000313" key="2">
    <source>
        <dbReference type="EMBL" id="VEL11000.1"/>
    </source>
</evidence>
<evidence type="ECO:0000313" key="3">
    <source>
        <dbReference type="Proteomes" id="UP000784294"/>
    </source>
</evidence>
<keyword evidence="3" id="KW-1185">Reference proteome</keyword>
<dbReference type="EMBL" id="CAAALY010010557">
    <property type="protein sequence ID" value="VEL11000.1"/>
    <property type="molecule type" value="Genomic_DNA"/>
</dbReference>
<dbReference type="AlphaFoldDB" id="A0A448WG73"/>
<gene>
    <name evidence="2" type="ORF">PXEA_LOCUS4440</name>
</gene>
<name>A0A448WG73_9PLAT</name>
<protein>
    <submittedName>
        <fullName evidence="2">Uncharacterized protein</fullName>
    </submittedName>
</protein>
<organism evidence="2 3">
    <name type="scientific">Protopolystoma xenopodis</name>
    <dbReference type="NCBI Taxonomy" id="117903"/>
    <lineage>
        <taxon>Eukaryota</taxon>
        <taxon>Metazoa</taxon>
        <taxon>Spiralia</taxon>
        <taxon>Lophotrochozoa</taxon>
        <taxon>Platyhelminthes</taxon>
        <taxon>Monogenea</taxon>
        <taxon>Polyopisthocotylea</taxon>
        <taxon>Polystomatidea</taxon>
        <taxon>Polystomatidae</taxon>
        <taxon>Protopolystoma</taxon>
    </lineage>
</organism>
<feature type="signal peptide" evidence="1">
    <location>
        <begin position="1"/>
        <end position="16"/>
    </location>
</feature>
<feature type="chain" id="PRO_5019085825" evidence="1">
    <location>
        <begin position="17"/>
        <end position="82"/>
    </location>
</feature>
<evidence type="ECO:0000256" key="1">
    <source>
        <dbReference type="SAM" id="SignalP"/>
    </source>
</evidence>
<keyword evidence="1" id="KW-0732">Signal</keyword>
<proteinExistence type="predicted"/>
<dbReference type="Proteomes" id="UP000784294">
    <property type="component" value="Unassembled WGS sequence"/>
</dbReference>
<reference evidence="2" key="1">
    <citation type="submission" date="2018-11" db="EMBL/GenBank/DDBJ databases">
        <authorList>
            <consortium name="Pathogen Informatics"/>
        </authorList>
    </citation>
    <scope>NUCLEOTIDE SEQUENCE</scope>
</reference>
<sequence>MLIFAVLLINVSLSVCLPSTKDDSDEQRVKQGLQLLNEIVLTQSYLLVARDVLPSTISNFGNGYYAKYLAHIAEGSRYFTPR</sequence>
<comment type="caution">
    <text evidence="2">The sequence shown here is derived from an EMBL/GenBank/DDBJ whole genome shotgun (WGS) entry which is preliminary data.</text>
</comment>